<evidence type="ECO:0000313" key="2">
    <source>
        <dbReference type="Proteomes" id="UP001500831"/>
    </source>
</evidence>
<accession>A0ABN3W661</accession>
<comment type="caution">
    <text evidence="1">The sequence shown here is derived from an EMBL/GenBank/DDBJ whole genome shotgun (WGS) entry which is preliminary data.</text>
</comment>
<reference evidence="1 2" key="1">
    <citation type="journal article" date="2019" name="Int. J. Syst. Evol. Microbiol.">
        <title>The Global Catalogue of Microorganisms (GCM) 10K type strain sequencing project: providing services to taxonomists for standard genome sequencing and annotation.</title>
        <authorList>
            <consortium name="The Broad Institute Genomics Platform"/>
            <consortium name="The Broad Institute Genome Sequencing Center for Infectious Disease"/>
            <person name="Wu L."/>
            <person name="Ma J."/>
        </authorList>
    </citation>
    <scope>NUCLEOTIDE SEQUENCE [LARGE SCALE GENOMIC DNA]</scope>
    <source>
        <strain evidence="1 2">JCM 6242</strain>
    </source>
</reference>
<proteinExistence type="predicted"/>
<dbReference type="Proteomes" id="UP001500831">
    <property type="component" value="Unassembled WGS sequence"/>
</dbReference>
<sequence length="210" mass="24078">MPVFLLDFHHNDHVIDYYRSFFERHQWLENGLSWTVVQPLNEEITVDDLLRRLNGGRDPEQRIMDYPGEEAMDEGCPVLLVSRGEGTWGFLELAYGFGLSDRVLTELSRESRVWMVTWHFNGGYTILYAADGKIRARMRDFIFTEHRIEDGDPSILADFRAMLDTLGPEDYRGKRSAAFAFIEAATGMDLDSELPDVEDAPVVILDNPDA</sequence>
<dbReference type="EMBL" id="BAAAVI010000060">
    <property type="protein sequence ID" value="GAA2897938.1"/>
    <property type="molecule type" value="Genomic_DNA"/>
</dbReference>
<gene>
    <name evidence="1" type="ORF">GCM10010517_63000</name>
</gene>
<keyword evidence="2" id="KW-1185">Reference proteome</keyword>
<evidence type="ECO:0000313" key="1">
    <source>
        <dbReference type="EMBL" id="GAA2897938.1"/>
    </source>
</evidence>
<protein>
    <submittedName>
        <fullName evidence="1">Uncharacterized protein</fullName>
    </submittedName>
</protein>
<name>A0ABN3W661_9ACTN</name>
<organism evidence="1 2">
    <name type="scientific">Streptosporangium fragile</name>
    <dbReference type="NCBI Taxonomy" id="46186"/>
    <lineage>
        <taxon>Bacteria</taxon>
        <taxon>Bacillati</taxon>
        <taxon>Actinomycetota</taxon>
        <taxon>Actinomycetes</taxon>
        <taxon>Streptosporangiales</taxon>
        <taxon>Streptosporangiaceae</taxon>
        <taxon>Streptosporangium</taxon>
    </lineage>
</organism>